<feature type="compositionally biased region" description="Basic and acidic residues" evidence="1">
    <location>
        <begin position="45"/>
        <end position="55"/>
    </location>
</feature>
<feature type="compositionally biased region" description="Gly residues" evidence="1">
    <location>
        <begin position="56"/>
        <end position="68"/>
    </location>
</feature>
<keyword evidence="2" id="KW-0472">Membrane</keyword>
<reference evidence="4" key="1">
    <citation type="journal article" date="2013" name="Genome Announc.">
        <title>Draft Genome Sequence of the Dimorphic Prosthecate Bacterium Brevundimonas abyssalis TAR-001T.</title>
        <authorList>
            <person name="Tsubouchi T."/>
            <person name="Nishi S."/>
            <person name="Usui K."/>
            <person name="Shimane Y."/>
            <person name="Takaki Y."/>
            <person name="Maruyama T."/>
            <person name="Hatada Y."/>
        </authorList>
    </citation>
    <scope>NUCLEOTIDE SEQUENCE [LARGE SCALE GENOMIC DNA]</scope>
    <source>
        <strain evidence="4">TAR-001</strain>
    </source>
</reference>
<dbReference type="EMBL" id="BATC01000024">
    <property type="protein sequence ID" value="GAD59335.1"/>
    <property type="molecule type" value="Genomic_DNA"/>
</dbReference>
<dbReference type="AlphaFoldDB" id="A0A8E0TRI4"/>
<accession>A0A8E0TRI4</accession>
<feature type="transmembrane region" description="Helical" evidence="2">
    <location>
        <begin position="12"/>
        <end position="29"/>
    </location>
</feature>
<evidence type="ECO:0000313" key="4">
    <source>
        <dbReference type="Proteomes" id="UP000016569"/>
    </source>
</evidence>
<keyword evidence="4" id="KW-1185">Reference proteome</keyword>
<dbReference type="Proteomes" id="UP000016569">
    <property type="component" value="Unassembled WGS sequence"/>
</dbReference>
<proteinExistence type="predicted"/>
<evidence type="ECO:0000256" key="2">
    <source>
        <dbReference type="SAM" id="Phobius"/>
    </source>
</evidence>
<sequence>MFGQTLDGQQLFGLISLLTLLAFWILVWRRDRQATRWFREWATRRQAERQAREGGPDGGSGSHGGPWG</sequence>
<keyword evidence="2" id="KW-1133">Transmembrane helix</keyword>
<gene>
    <name evidence="3" type="ORF">MBEBAB_1585</name>
</gene>
<keyword evidence="2" id="KW-0812">Transmembrane</keyword>
<feature type="region of interest" description="Disordered" evidence="1">
    <location>
        <begin position="45"/>
        <end position="68"/>
    </location>
</feature>
<organism evidence="3 4">
    <name type="scientific">Brevundimonas abyssalis TAR-001</name>
    <dbReference type="NCBI Taxonomy" id="1391729"/>
    <lineage>
        <taxon>Bacteria</taxon>
        <taxon>Pseudomonadati</taxon>
        <taxon>Pseudomonadota</taxon>
        <taxon>Alphaproteobacteria</taxon>
        <taxon>Caulobacterales</taxon>
        <taxon>Caulobacteraceae</taxon>
        <taxon>Brevundimonas</taxon>
    </lineage>
</organism>
<evidence type="ECO:0000256" key="1">
    <source>
        <dbReference type="SAM" id="MobiDB-lite"/>
    </source>
</evidence>
<name>A0A8E0TRI4_9CAUL</name>
<protein>
    <submittedName>
        <fullName evidence="3">Uncharacterized protein</fullName>
    </submittedName>
</protein>
<comment type="caution">
    <text evidence="3">The sequence shown here is derived from an EMBL/GenBank/DDBJ whole genome shotgun (WGS) entry which is preliminary data.</text>
</comment>
<evidence type="ECO:0000313" key="3">
    <source>
        <dbReference type="EMBL" id="GAD59335.1"/>
    </source>
</evidence>